<comment type="subcellular location">
    <subcellularLocation>
        <location evidence="1">Cell projection</location>
        <location evidence="1">Cilium</location>
        <location evidence="1">Flagellum</location>
    </subcellularLocation>
    <subcellularLocation>
        <location evidence="2">Cytoplasm</location>
        <location evidence="2">Cytoskeleton</location>
    </subcellularLocation>
</comment>
<evidence type="ECO:0000256" key="7">
    <source>
        <dbReference type="ARBA" id="ARBA00022846"/>
    </source>
</evidence>
<evidence type="ECO:0000256" key="13">
    <source>
        <dbReference type="SAM" id="Coils"/>
    </source>
</evidence>
<feature type="region of interest" description="Disordered" evidence="14">
    <location>
        <begin position="464"/>
        <end position="486"/>
    </location>
</feature>
<gene>
    <name evidence="16" type="ORF">GSTENG00017674001</name>
</gene>
<comment type="similarity">
    <text evidence="3">Belongs to the DRC4 family.</text>
</comment>
<evidence type="ECO:0000256" key="9">
    <source>
        <dbReference type="ARBA" id="ARBA00023069"/>
    </source>
</evidence>
<dbReference type="GO" id="GO:0008017">
    <property type="term" value="F:microtubule binding"/>
    <property type="evidence" value="ECO:0007669"/>
    <property type="project" value="InterPro"/>
</dbReference>
<dbReference type="OrthoDB" id="767661at2759"/>
<feature type="compositionally biased region" description="Basic residues" evidence="14">
    <location>
        <begin position="474"/>
        <end position="483"/>
    </location>
</feature>
<dbReference type="GO" id="GO:0005874">
    <property type="term" value="C:microtubule"/>
    <property type="evidence" value="ECO:0007669"/>
    <property type="project" value="UniProtKB-KW"/>
</dbReference>
<feature type="coiled-coil region" evidence="13">
    <location>
        <begin position="135"/>
        <end position="185"/>
    </location>
</feature>
<evidence type="ECO:0000256" key="12">
    <source>
        <dbReference type="ARBA" id="ARBA00031568"/>
    </source>
</evidence>
<evidence type="ECO:0000259" key="15">
    <source>
        <dbReference type="Pfam" id="PF13851"/>
    </source>
</evidence>
<keyword evidence="5" id="KW-0963">Cytoplasm</keyword>
<dbReference type="EMBL" id="CAAE01014581">
    <property type="protein sequence ID" value="CAF99547.1"/>
    <property type="molecule type" value="Genomic_DNA"/>
</dbReference>
<dbReference type="PANTHER" id="PTHR31543:SF0">
    <property type="entry name" value="DYNEIN REGULATORY COMPLEX SUBUNIT 4"/>
    <property type="match status" value="1"/>
</dbReference>
<evidence type="ECO:0000256" key="3">
    <source>
        <dbReference type="ARBA" id="ARBA00009859"/>
    </source>
</evidence>
<dbReference type="InterPro" id="IPR039308">
    <property type="entry name" value="GAS8"/>
</dbReference>
<proteinExistence type="inferred from homology"/>
<accession>Q4SII5</accession>
<evidence type="ECO:0000256" key="2">
    <source>
        <dbReference type="ARBA" id="ARBA00004245"/>
    </source>
</evidence>
<dbReference type="GO" id="GO:0005794">
    <property type="term" value="C:Golgi apparatus"/>
    <property type="evidence" value="ECO:0007669"/>
    <property type="project" value="TreeGrafter"/>
</dbReference>
<feature type="coiled-coil region" evidence="13">
    <location>
        <begin position="26"/>
        <end position="99"/>
    </location>
</feature>
<feature type="coiled-coil region" evidence="13">
    <location>
        <begin position="493"/>
        <end position="562"/>
    </location>
</feature>
<evidence type="ECO:0000313" key="16">
    <source>
        <dbReference type="EMBL" id="CAF99547.1"/>
    </source>
</evidence>
<evidence type="ECO:0000256" key="1">
    <source>
        <dbReference type="ARBA" id="ARBA00004230"/>
    </source>
</evidence>
<keyword evidence="8 13" id="KW-0175">Coiled coil</keyword>
<feature type="coiled-coil region" evidence="13">
    <location>
        <begin position="591"/>
        <end position="748"/>
    </location>
</feature>
<keyword evidence="9" id="KW-0969">Cilium</keyword>
<keyword evidence="7" id="KW-0282">Flagellum</keyword>
<evidence type="ECO:0000256" key="5">
    <source>
        <dbReference type="ARBA" id="ARBA00022490"/>
    </source>
</evidence>
<evidence type="ECO:0000256" key="11">
    <source>
        <dbReference type="ARBA" id="ARBA00023273"/>
    </source>
</evidence>
<reference evidence="16" key="2">
    <citation type="submission" date="2004-02" db="EMBL/GenBank/DDBJ databases">
        <authorList>
            <consortium name="Genoscope"/>
            <consortium name="Whitehead Institute Centre for Genome Research"/>
        </authorList>
    </citation>
    <scope>NUCLEOTIDE SEQUENCE</scope>
</reference>
<dbReference type="KEGG" id="tng:GSTEN00017674G001"/>
<feature type="domain" description="Growth arrest-specific protein 8" evidence="15">
    <location>
        <begin position="587"/>
        <end position="745"/>
    </location>
</feature>
<evidence type="ECO:0000256" key="4">
    <source>
        <dbReference type="ARBA" id="ARBA00021301"/>
    </source>
</evidence>
<keyword evidence="11" id="KW-0966">Cell projection</keyword>
<dbReference type="Pfam" id="PF13851">
    <property type="entry name" value="GAS"/>
    <property type="match status" value="2"/>
</dbReference>
<comment type="caution">
    <text evidence="16">The sequence shown here is derived from an EMBL/GenBank/DDBJ whole genome shotgun (WGS) entry which is preliminary data.</text>
</comment>
<name>Q4SII5_TETNG</name>
<keyword evidence="10" id="KW-0206">Cytoskeleton</keyword>
<keyword evidence="6" id="KW-0493">Microtubule</keyword>
<dbReference type="PANTHER" id="PTHR31543">
    <property type="entry name" value="DYNEIN REGULATORY COMPLEX SUBUNIT 4"/>
    <property type="match status" value="1"/>
</dbReference>
<organism evidence="16">
    <name type="scientific">Tetraodon nigroviridis</name>
    <name type="common">Spotted green pufferfish</name>
    <name type="synonym">Chelonodon nigroviridis</name>
    <dbReference type="NCBI Taxonomy" id="99883"/>
    <lineage>
        <taxon>Eukaryota</taxon>
        <taxon>Metazoa</taxon>
        <taxon>Chordata</taxon>
        <taxon>Craniata</taxon>
        <taxon>Vertebrata</taxon>
        <taxon>Euteleostomi</taxon>
        <taxon>Actinopterygii</taxon>
        <taxon>Neopterygii</taxon>
        <taxon>Teleostei</taxon>
        <taxon>Neoteleostei</taxon>
        <taxon>Acanthomorphata</taxon>
        <taxon>Eupercaria</taxon>
        <taxon>Tetraodontiformes</taxon>
        <taxon>Tetradontoidea</taxon>
        <taxon>Tetraodontidae</taxon>
        <taxon>Tetraodon</taxon>
    </lineage>
</organism>
<feature type="domain" description="Growth arrest-specific protein 8" evidence="15">
    <location>
        <begin position="260"/>
        <end position="431"/>
    </location>
</feature>
<evidence type="ECO:0000256" key="10">
    <source>
        <dbReference type="ARBA" id="ARBA00023212"/>
    </source>
</evidence>
<reference evidence="16" key="1">
    <citation type="journal article" date="2004" name="Nature">
        <title>Genome duplication in the teleost fish Tetraodon nigroviridis reveals the early vertebrate proto-karyotype.</title>
        <authorList>
            <person name="Jaillon O."/>
            <person name="Aury J.-M."/>
            <person name="Brunet F."/>
            <person name="Petit J.-L."/>
            <person name="Stange-Thomann N."/>
            <person name="Mauceli E."/>
            <person name="Bouneau L."/>
            <person name="Fischer C."/>
            <person name="Ozouf-Costaz C."/>
            <person name="Bernot A."/>
            <person name="Nicaud S."/>
            <person name="Jaffe D."/>
            <person name="Fisher S."/>
            <person name="Lutfalla G."/>
            <person name="Dossat C."/>
            <person name="Segurens B."/>
            <person name="Dasilva C."/>
            <person name="Salanoubat M."/>
            <person name="Levy M."/>
            <person name="Boudet N."/>
            <person name="Castellano S."/>
            <person name="Anthouard V."/>
            <person name="Jubin C."/>
            <person name="Castelli V."/>
            <person name="Katinka M."/>
            <person name="Vacherie B."/>
            <person name="Biemont C."/>
            <person name="Skalli Z."/>
            <person name="Cattolico L."/>
            <person name="Poulain J."/>
            <person name="De Berardinis V."/>
            <person name="Cruaud C."/>
            <person name="Duprat S."/>
            <person name="Brottier P."/>
            <person name="Coutanceau J.-P."/>
            <person name="Gouzy J."/>
            <person name="Parra G."/>
            <person name="Lardier G."/>
            <person name="Chapple C."/>
            <person name="McKernan K.J."/>
            <person name="McEwan P."/>
            <person name="Bosak S."/>
            <person name="Kellis M."/>
            <person name="Volff J.-N."/>
            <person name="Guigo R."/>
            <person name="Zody M.C."/>
            <person name="Mesirov J."/>
            <person name="Lindblad-Toh K."/>
            <person name="Birren B."/>
            <person name="Nusbaum C."/>
            <person name="Kahn D."/>
            <person name="Robinson-Rechavi M."/>
            <person name="Laudet V."/>
            <person name="Schachter V."/>
            <person name="Quetier F."/>
            <person name="Saurin W."/>
            <person name="Scarpelli C."/>
            <person name="Wincker P."/>
            <person name="Lander E.S."/>
            <person name="Weissenbach J."/>
            <person name="Roest Crollius H."/>
        </authorList>
    </citation>
    <scope>NUCLEOTIDE SEQUENCE [LARGE SCALE GENOMIC DNA]</scope>
</reference>
<dbReference type="AlphaFoldDB" id="Q4SII5"/>
<evidence type="ECO:0000256" key="14">
    <source>
        <dbReference type="SAM" id="MobiDB-lite"/>
    </source>
</evidence>
<feature type="region of interest" description="Disordered" evidence="14">
    <location>
        <begin position="1"/>
        <end position="24"/>
    </location>
</feature>
<feature type="coiled-coil region" evidence="13">
    <location>
        <begin position="332"/>
        <end position="434"/>
    </location>
</feature>
<protein>
    <recommendedName>
        <fullName evidence="4">Dynein regulatory complex subunit 4</fullName>
    </recommendedName>
    <alternativeName>
        <fullName evidence="12">Growth arrest-specific protein 8</fullName>
    </alternativeName>
</protein>
<dbReference type="GO" id="GO:0031514">
    <property type="term" value="C:motile cilium"/>
    <property type="evidence" value="ECO:0007669"/>
    <property type="project" value="UniProtKB-SubCell"/>
</dbReference>
<dbReference type="GO" id="GO:0031267">
    <property type="term" value="F:small GTPase binding"/>
    <property type="evidence" value="ECO:0007669"/>
    <property type="project" value="InterPro"/>
</dbReference>
<dbReference type="InterPro" id="IPR025593">
    <property type="entry name" value="GAS8_dom"/>
</dbReference>
<evidence type="ECO:0000256" key="6">
    <source>
        <dbReference type="ARBA" id="ARBA00022701"/>
    </source>
</evidence>
<evidence type="ECO:0000256" key="8">
    <source>
        <dbReference type="ARBA" id="ARBA00023054"/>
    </source>
</evidence>
<dbReference type="GO" id="GO:0030317">
    <property type="term" value="P:flagellated sperm motility"/>
    <property type="evidence" value="ECO:0007669"/>
    <property type="project" value="TreeGrafter"/>
</dbReference>
<sequence>MAAAAKNKGKGKSPAKARSPLMIDGLSKEEMSEEQMEEHVARLQKELERAKKERNYSQLERDKMYSLMENTQREIEKVKAEQKNTNERMEEDERSHRAKIKEGNYHTCDPPQVYKQKVKHVLCEHQNLMSELEAKAAASAEATQKEQEVIEAEIRAEKEAITVDLQDVESEKLALEIELQKHNEEVTKVKDIGKQQHADVLAKYEEKMVLTPQELENIRKTQISERQQYWDNQMAALKDEHSRAVTEWDVVIARIKQDADLNLSLKAQIKDLKMKQRENKTEVTQVLLENKYFDEALSKLEKKITETEKKTKTFISEMFSGNTVEQMRTQTLEDLKSKTEALEQEVWKLEQQRDELQRTLNQKLQEVQQEGNEKILPLENEVKTLSERLETTQAQVASATSASNADPAALDDLLKDVEEQLDTANNTIRMLQMEKAERSEAREDFPSFGAKLGAPGVAEEDLVRSVEGLTPPKNKGKGKKPAKARSPVLINGLTKEEMSKEQMEDHAAQLREELDREREERNYFQLERDKMYSFMEIARRELEEVKAELRITDKVIEENERRHQCELKVYKQKVKHVLCEHQNLMSELEAKAAASAEATQKEQEVIEAEIRAEKEAITVDLQDVESEKLALEILLNTVEQMRTQTLEDLKSKTEALEQEVWKLEQQRDELQRTLNQKLQEVQQEGNEKILPLENEVKTLSERLETTQAQVASATSASNADPAALDDLLKDVEEQLDTANNTIRMLQMEKAERSEAREDLQMFVSRPKPAIAKEEFVRSVESLT</sequence>